<dbReference type="AlphaFoldDB" id="A0A856MGV6"/>
<feature type="compositionally biased region" description="Low complexity" evidence="1">
    <location>
        <begin position="164"/>
        <end position="200"/>
    </location>
</feature>
<dbReference type="RefSeq" id="WP_171976387.1">
    <property type="nucleotide sequence ID" value="NZ_CAWOXK010000001.1"/>
</dbReference>
<feature type="transmembrane region" description="Helical" evidence="2">
    <location>
        <begin position="6"/>
        <end position="24"/>
    </location>
</feature>
<evidence type="ECO:0000256" key="1">
    <source>
        <dbReference type="SAM" id="MobiDB-lite"/>
    </source>
</evidence>
<feature type="transmembrane region" description="Helical" evidence="2">
    <location>
        <begin position="56"/>
        <end position="73"/>
    </location>
</feature>
<protein>
    <recommendedName>
        <fullName evidence="5">Ycf66 family protein</fullName>
    </recommendedName>
</protein>
<organism evidence="3 4">
    <name type="scientific">Brasilonema sennae CENA114</name>
    <dbReference type="NCBI Taxonomy" id="415709"/>
    <lineage>
        <taxon>Bacteria</taxon>
        <taxon>Bacillati</taxon>
        <taxon>Cyanobacteriota</taxon>
        <taxon>Cyanophyceae</taxon>
        <taxon>Nostocales</taxon>
        <taxon>Scytonemataceae</taxon>
        <taxon>Brasilonema</taxon>
        <taxon>Bromeliae group (in: Brasilonema)</taxon>
    </lineage>
</organism>
<keyword evidence="2" id="KW-0472">Membrane</keyword>
<proteinExistence type="predicted"/>
<keyword evidence="2" id="KW-1133">Transmembrane helix</keyword>
<feature type="region of interest" description="Disordered" evidence="1">
    <location>
        <begin position="132"/>
        <end position="246"/>
    </location>
</feature>
<feature type="compositionally biased region" description="Pro residues" evidence="1">
    <location>
        <begin position="235"/>
        <end position="246"/>
    </location>
</feature>
<evidence type="ECO:0000256" key="2">
    <source>
        <dbReference type="SAM" id="Phobius"/>
    </source>
</evidence>
<name>A0A856MGV6_9CYAN</name>
<reference evidence="3 4" key="1">
    <citation type="submission" date="2018-06" db="EMBL/GenBank/DDBJ databases">
        <title>Comparative genomics of Brasilonema spp. strains.</title>
        <authorList>
            <person name="Alvarenga D.O."/>
            <person name="Fiore M.F."/>
            <person name="Varani A.M."/>
        </authorList>
    </citation>
    <scope>NUCLEOTIDE SEQUENCE [LARGE SCALE GENOMIC DNA]</scope>
    <source>
        <strain evidence="3 4">CENA114</strain>
    </source>
</reference>
<evidence type="ECO:0000313" key="3">
    <source>
        <dbReference type="EMBL" id="QDL08901.1"/>
    </source>
</evidence>
<sequence>MLAYILALTVGLGSVALYIAAFFFPEIHRKNDFILSGVGLFYALVLWIFARRITGGLLLGHVASVALLGWFGWQTLSLRRQLTPKIQQTQIPSTETVKTNIQQQVSGLSLPQKLVQLPKSIVGSFSGLKNRVQTVGKKTPEKSKTAQTPAPTAKPKVEVVDGRTPVTKQPPVTPPATTDTEAKTPTAEAPAPPVIEVIPQAVPPNPPSPELVEAAQAQTETEEKTAPVVEVLPPAEVPPNPPNSNT</sequence>
<keyword evidence="2" id="KW-0812">Transmembrane</keyword>
<feature type="transmembrane region" description="Helical" evidence="2">
    <location>
        <begin position="33"/>
        <end position="50"/>
    </location>
</feature>
<dbReference type="InterPro" id="IPR010004">
    <property type="entry name" value="Uncharacterised_Ycf66"/>
</dbReference>
<keyword evidence="4" id="KW-1185">Reference proteome</keyword>
<dbReference type="Proteomes" id="UP000503129">
    <property type="component" value="Chromosome"/>
</dbReference>
<evidence type="ECO:0000313" key="4">
    <source>
        <dbReference type="Proteomes" id="UP000503129"/>
    </source>
</evidence>
<evidence type="ECO:0008006" key="5">
    <source>
        <dbReference type="Google" id="ProtNLM"/>
    </source>
</evidence>
<dbReference type="EMBL" id="CP030118">
    <property type="protein sequence ID" value="QDL08901.1"/>
    <property type="molecule type" value="Genomic_DNA"/>
</dbReference>
<gene>
    <name evidence="3" type="ORF">DP114_14225</name>
</gene>
<dbReference type="KEGG" id="bsen:DP114_14225"/>
<dbReference type="Pfam" id="PF07444">
    <property type="entry name" value="Ycf66_N"/>
    <property type="match status" value="1"/>
</dbReference>
<accession>A0A856MGV6</accession>